<evidence type="ECO:0000259" key="3">
    <source>
        <dbReference type="Pfam" id="PF18962"/>
    </source>
</evidence>
<dbReference type="Pfam" id="PF09471">
    <property type="entry name" value="Peptidase_M64"/>
    <property type="match status" value="1"/>
</dbReference>
<feature type="domain" description="Secretion system C-terminal sorting" evidence="3">
    <location>
        <begin position="402"/>
        <end position="475"/>
    </location>
</feature>
<dbReference type="InterPro" id="IPR026444">
    <property type="entry name" value="Secre_tail"/>
</dbReference>
<evidence type="ECO:0000256" key="1">
    <source>
        <dbReference type="ARBA" id="ARBA00022729"/>
    </source>
</evidence>
<dbReference type="Pfam" id="PF18962">
    <property type="entry name" value="Por_Secre_tail"/>
    <property type="match status" value="1"/>
</dbReference>
<organism evidence="4 5">
    <name type="scientific">Mariniflexile ostreae</name>
    <dbReference type="NCBI Taxonomy" id="1520892"/>
    <lineage>
        <taxon>Bacteria</taxon>
        <taxon>Pseudomonadati</taxon>
        <taxon>Bacteroidota</taxon>
        <taxon>Flavobacteriia</taxon>
        <taxon>Flavobacteriales</taxon>
        <taxon>Flavobacteriaceae</taxon>
        <taxon>Mariniflexile</taxon>
    </lineage>
</organism>
<dbReference type="RefSeq" id="WP_379861478.1">
    <property type="nucleotide sequence ID" value="NZ_JBHMFC010000066.1"/>
</dbReference>
<dbReference type="Gene3D" id="3.40.390.10">
    <property type="entry name" value="Collagenase (Catalytic Domain)"/>
    <property type="match status" value="1"/>
</dbReference>
<keyword evidence="1 2" id="KW-0732">Signal</keyword>
<dbReference type="Proteomes" id="UP001589585">
    <property type="component" value="Unassembled WGS sequence"/>
</dbReference>
<reference evidence="4 5" key="1">
    <citation type="submission" date="2024-09" db="EMBL/GenBank/DDBJ databases">
        <authorList>
            <person name="Sun Q."/>
            <person name="Mori K."/>
        </authorList>
    </citation>
    <scope>NUCLEOTIDE SEQUENCE [LARGE SCALE GENOMIC DNA]</scope>
    <source>
        <strain evidence="4 5">CECT 8622</strain>
    </source>
</reference>
<comment type="caution">
    <text evidence="4">The sequence shown here is derived from an EMBL/GenBank/DDBJ whole genome shotgun (WGS) entry which is preliminary data.</text>
</comment>
<dbReference type="InterPro" id="IPR024079">
    <property type="entry name" value="MetalloPept_cat_dom_sf"/>
</dbReference>
<dbReference type="EMBL" id="JBHMFC010000066">
    <property type="protein sequence ID" value="MFB9057254.1"/>
    <property type="molecule type" value="Genomic_DNA"/>
</dbReference>
<sequence>MKQTLLFFLIIMNSSFVFGQQFEMEFLKNSGAPNKRINLVILSEGYQTHEFPKFITDATTLTNKMFGYSPFSEYVNYFNVVAIKVPSNESGADHPGTSTDPLESTITPVVPIKTVDTYFNATYDAFGFHRLLFYESDGAYANHTELKIAQVLAQNFPNYDSAIILVNSNEYGGSGGKYPMAYSGYYATDVVVHELGHSLFNLIDEYYPIDDALAVEGINMTQETDPNVVKWRNWLNFNDVGVYQHFDANNLPKPWYRPHQNCKMRSIEKAFCPVCKEGIIEKIHDLVSPIESYLPNNTTIDAPTFPLNFKLNLIQTTTNSLKNKWFFNGLELTHVADAISLLETDLEAGSNTLTAVIDDTTALLRVDHHETLHLYTVTWTIHYATLAVDRITSEDDTFNISIFPNPSSGVINFKYQNTTNTPLYLDIISMDGKKIESQIALNSNASQIDMSLWSPGIYIVNFYANHVLIASKKLIKN</sequence>
<evidence type="ECO:0000256" key="2">
    <source>
        <dbReference type="SAM" id="SignalP"/>
    </source>
</evidence>
<dbReference type="InterPro" id="IPR019026">
    <property type="entry name" value="Peptidase_M64_IgA"/>
</dbReference>
<dbReference type="NCBIfam" id="TIGR04183">
    <property type="entry name" value="Por_Secre_tail"/>
    <property type="match status" value="1"/>
</dbReference>
<feature type="signal peptide" evidence="2">
    <location>
        <begin position="1"/>
        <end position="19"/>
    </location>
</feature>
<protein>
    <submittedName>
        <fullName evidence="4">M64 family metallopeptidase</fullName>
    </submittedName>
</protein>
<feature type="chain" id="PRO_5046751161" evidence="2">
    <location>
        <begin position="20"/>
        <end position="477"/>
    </location>
</feature>
<accession>A0ABV5FCZ4</accession>
<proteinExistence type="predicted"/>
<evidence type="ECO:0000313" key="5">
    <source>
        <dbReference type="Proteomes" id="UP001589585"/>
    </source>
</evidence>
<evidence type="ECO:0000313" key="4">
    <source>
        <dbReference type="EMBL" id="MFB9057254.1"/>
    </source>
</evidence>
<name>A0ABV5FCZ4_9FLAO</name>
<keyword evidence="5" id="KW-1185">Reference proteome</keyword>
<gene>
    <name evidence="4" type="ORF">ACFFU9_10935</name>
</gene>